<dbReference type="AlphaFoldDB" id="A0A2L1UY37"/>
<proteinExistence type="predicted"/>
<sequence>MKLARTVSAAFALLVLTGCASSAPHYYTLTTAAADAVPADVSPAPFVLRLKPVSLAERLNQPQLMVHQRNGELLMSDNALWAAPLPEEIRAALTARLEHSLNTTDIGALTPPADKPVIGIRVAVDQFDVWQGEKATIAATWQLDFGNESGQLTCQTQHQRAIPGNTQARVIIQQKLVQDVADDIAVSVLRHRCG</sequence>
<evidence type="ECO:0000313" key="4">
    <source>
        <dbReference type="Proteomes" id="UP000239197"/>
    </source>
</evidence>
<feature type="domain" description="ABC-type transport auxiliary lipoprotein component" evidence="2">
    <location>
        <begin position="27"/>
        <end position="185"/>
    </location>
</feature>
<dbReference type="InterPro" id="IPR005586">
    <property type="entry name" value="ABC_trans_aux"/>
</dbReference>
<feature type="signal peptide" evidence="1">
    <location>
        <begin position="1"/>
        <end position="22"/>
    </location>
</feature>
<evidence type="ECO:0000313" key="3">
    <source>
        <dbReference type="EMBL" id="AVF37811.1"/>
    </source>
</evidence>
<reference evidence="4" key="1">
    <citation type="submission" date="2017-01" db="EMBL/GenBank/DDBJ databases">
        <title>Genome sequence of Rouxiella sp. ERMR1:05.</title>
        <authorList>
            <person name="Kumar R."/>
            <person name="Singh D."/>
            <person name="Kumar S."/>
        </authorList>
    </citation>
    <scope>NUCLEOTIDE SEQUENCE [LARGE SCALE GENOMIC DNA]</scope>
    <source>
        <strain evidence="4">ERMR1:05</strain>
        <plasmid evidence="4">unnamed1</plasmid>
    </source>
</reference>
<dbReference type="EMBL" id="CP019063">
    <property type="protein sequence ID" value="AVF37811.1"/>
    <property type="molecule type" value="Genomic_DNA"/>
</dbReference>
<dbReference type="Pfam" id="PF03886">
    <property type="entry name" value="ABC_trans_aux"/>
    <property type="match status" value="1"/>
</dbReference>
<gene>
    <name evidence="3" type="ORF">BV494_23250</name>
</gene>
<organism evidence="3 4">
    <name type="scientific">Rahnella sikkimica</name>
    <dbReference type="NCBI Taxonomy" id="1805933"/>
    <lineage>
        <taxon>Bacteria</taxon>
        <taxon>Pseudomonadati</taxon>
        <taxon>Pseudomonadota</taxon>
        <taxon>Gammaproteobacteria</taxon>
        <taxon>Enterobacterales</taxon>
        <taxon>Yersiniaceae</taxon>
        <taxon>Rahnella</taxon>
    </lineage>
</organism>
<geneLocation type="plasmid" evidence="3 4">
    <name>unnamed1</name>
</geneLocation>
<keyword evidence="3" id="KW-0614">Plasmid</keyword>
<dbReference type="KEGG" id="rox:BV494_23250"/>
<dbReference type="Gene3D" id="3.40.50.10610">
    <property type="entry name" value="ABC-type transport auxiliary lipoprotein component"/>
    <property type="match status" value="1"/>
</dbReference>
<keyword evidence="4" id="KW-1185">Reference proteome</keyword>
<dbReference type="RefSeq" id="WP_104925148.1">
    <property type="nucleotide sequence ID" value="NZ_CP019063.1"/>
</dbReference>
<dbReference type="OrthoDB" id="5949767at2"/>
<protein>
    <recommendedName>
        <fullName evidence="2">ABC-type transport auxiliary lipoprotein component domain-containing protein</fullName>
    </recommendedName>
</protein>
<keyword evidence="1" id="KW-0732">Signal</keyword>
<accession>A0A2L1UY37</accession>
<dbReference type="SUPFAM" id="SSF159594">
    <property type="entry name" value="XCC0632-like"/>
    <property type="match status" value="1"/>
</dbReference>
<name>A0A2L1UY37_9GAMM</name>
<dbReference type="PROSITE" id="PS51257">
    <property type="entry name" value="PROKAR_LIPOPROTEIN"/>
    <property type="match status" value="1"/>
</dbReference>
<feature type="chain" id="PRO_5014934398" description="ABC-type transport auxiliary lipoprotein component domain-containing protein" evidence="1">
    <location>
        <begin position="23"/>
        <end position="194"/>
    </location>
</feature>
<evidence type="ECO:0000259" key="2">
    <source>
        <dbReference type="Pfam" id="PF03886"/>
    </source>
</evidence>
<dbReference type="Proteomes" id="UP000239197">
    <property type="component" value="Plasmid unnamed1"/>
</dbReference>
<evidence type="ECO:0000256" key="1">
    <source>
        <dbReference type="SAM" id="SignalP"/>
    </source>
</evidence>